<feature type="domain" description="Schizont-infected cell agglutination extracellular alpha" evidence="2">
    <location>
        <begin position="31"/>
        <end position="184"/>
    </location>
</feature>
<dbReference type="VEuPathDB" id="PlasmoDB:AK88_04724"/>
<feature type="region of interest" description="Disordered" evidence="1">
    <location>
        <begin position="534"/>
        <end position="705"/>
    </location>
</feature>
<feature type="compositionally biased region" description="Pro residues" evidence="1">
    <location>
        <begin position="643"/>
        <end position="652"/>
    </location>
</feature>
<dbReference type="Pfam" id="PF12887">
    <property type="entry name" value="SICA_alpha"/>
    <property type="match status" value="1"/>
</dbReference>
<feature type="compositionally biased region" description="Low complexity" evidence="1">
    <location>
        <begin position="619"/>
        <end position="628"/>
    </location>
</feature>
<evidence type="ECO:0000259" key="2">
    <source>
        <dbReference type="Pfam" id="PF12887"/>
    </source>
</evidence>
<protein>
    <recommendedName>
        <fullName evidence="2">Schizont-infected cell agglutination extracellular alpha domain-containing protein</fullName>
    </recommendedName>
</protein>
<name>A0A0D9QFS7_PLAFR</name>
<feature type="compositionally biased region" description="Basic and acidic residues" evidence="1">
    <location>
        <begin position="580"/>
        <end position="589"/>
    </location>
</feature>
<dbReference type="RefSeq" id="XP_012337755.1">
    <property type="nucleotide sequence ID" value="XM_012482332.1"/>
</dbReference>
<keyword evidence="4" id="KW-1185">Reference proteome</keyword>
<feature type="region of interest" description="Disordered" evidence="1">
    <location>
        <begin position="209"/>
        <end position="238"/>
    </location>
</feature>
<dbReference type="Proteomes" id="UP000054561">
    <property type="component" value="Unassembled WGS sequence"/>
</dbReference>
<feature type="compositionally biased region" description="Gly residues" evidence="1">
    <location>
        <begin position="629"/>
        <end position="642"/>
    </location>
</feature>
<dbReference type="InterPro" id="IPR024290">
    <property type="entry name" value="SICA_extracell_a"/>
</dbReference>
<evidence type="ECO:0000256" key="1">
    <source>
        <dbReference type="SAM" id="MobiDB-lite"/>
    </source>
</evidence>
<feature type="compositionally biased region" description="Basic and acidic residues" evidence="1">
    <location>
        <begin position="217"/>
        <end position="238"/>
    </location>
</feature>
<feature type="compositionally biased region" description="Polar residues" evidence="1">
    <location>
        <begin position="653"/>
        <end position="672"/>
    </location>
</feature>
<reference evidence="3 4" key="1">
    <citation type="submission" date="2014-03" db="EMBL/GenBank/DDBJ databases">
        <title>The Genome Sequence of Plasmodium fragile nilgiri.</title>
        <authorList>
            <consortium name="The Broad Institute Genomics Platform"/>
            <consortium name="The Broad Institute Genome Sequencing Center for Infectious Disease"/>
            <person name="Neafsey D."/>
            <person name="Duraisingh M."/>
            <person name="Young S.K."/>
            <person name="Zeng Q."/>
            <person name="Gargeya S."/>
            <person name="Abouelleil A."/>
            <person name="Alvarado L."/>
            <person name="Chapman S.B."/>
            <person name="Gainer-Dewar J."/>
            <person name="Goldberg J."/>
            <person name="Griggs A."/>
            <person name="Gujja S."/>
            <person name="Hansen M."/>
            <person name="Howarth C."/>
            <person name="Imamovic A."/>
            <person name="Larimer J."/>
            <person name="Pearson M."/>
            <person name="Poon T.W."/>
            <person name="Priest M."/>
            <person name="Roberts A."/>
            <person name="Saif S."/>
            <person name="Shea T."/>
            <person name="Sykes S."/>
            <person name="Wortman J."/>
            <person name="Nusbaum C."/>
            <person name="Birren B."/>
        </authorList>
    </citation>
    <scope>NUCLEOTIDE SEQUENCE [LARGE SCALE GENOMIC DNA]</scope>
    <source>
        <strain evidence="4">nilgiri</strain>
    </source>
</reference>
<feature type="compositionally biased region" description="Basic and acidic residues" evidence="1">
    <location>
        <begin position="534"/>
        <end position="548"/>
    </location>
</feature>
<dbReference type="EMBL" id="KQ001717">
    <property type="protein sequence ID" value="KJP85652.1"/>
    <property type="molecule type" value="Genomic_DNA"/>
</dbReference>
<gene>
    <name evidence="3" type="ORF">AK88_04724</name>
</gene>
<dbReference type="AlphaFoldDB" id="A0A0D9QFS7"/>
<feature type="region of interest" description="Disordered" evidence="1">
    <location>
        <begin position="291"/>
        <end position="310"/>
    </location>
</feature>
<feature type="compositionally biased region" description="Polar residues" evidence="1">
    <location>
        <begin position="291"/>
        <end position="308"/>
    </location>
</feature>
<sequence>MTAATGWDVDIRKFIDAWRHFVSIRKLTPGRKYWNEISKEVDAIFNELTKVIGERGIWNTVICGSLYNQPGDTLCSSRCGEIVSLMLYMKGYNYVGNRTWQKRAKERRYDWEFEEYLKCILARETLLQLYGSNNDHRGIIQTVSDELKGRSKILQKDFADGICEGRDYGKVIFTSGDIGESIKKRLQRWTQESGRKRILSRQGRQQKCAWEEEEPIEQQKKPKDKGKCNRDEDVKEEGDTKDIMNWIRADTTPLTQYLFKVITSTRGLSAKCKVEEQIKGKVKDMQGTVQGTVTHTAKPQTPPGSNASGEKEWNQIKAVLEDFIQYLGDHNQDFEQYGANSDNKSWDDMEKGKYYRGQRVADMMRCRIMSGALWFANQQGPDEQTNKLRCEVAHVLGHLLKTKYCERKTPFTRGTEYAWQTFKNMQSQGQSGHGALQGPVMDGTCTMCGYVGHTRNITAINWKIAEWLLYNARIMEEIQKMERDWPCEQYWEKYIQENAKEGERDISKILTQPGIQKMQEVEKEIRDEAKKAFEGAKDKVQQEIDKHTGTNTHSTDTNSKNTNMTCMNTSIQSDTNNRPARTETAKNKEGASSPSGAVGRADDSAAEAAVPASAPPAAPASAAPAAAGSGAGGQGPGQGPGPGQQPPPPPPSTGNTCKEGSTSTNKNGSGVTLSFACTPDSALGGPSSIPLTPSDPAPGNKSCAP</sequence>
<evidence type="ECO:0000313" key="4">
    <source>
        <dbReference type="Proteomes" id="UP000054561"/>
    </source>
</evidence>
<feature type="compositionally biased region" description="Polar residues" evidence="1">
    <location>
        <begin position="549"/>
        <end position="579"/>
    </location>
</feature>
<evidence type="ECO:0000313" key="3">
    <source>
        <dbReference type="EMBL" id="KJP85652.1"/>
    </source>
</evidence>
<dbReference type="GeneID" id="24270038"/>
<organism evidence="3 4">
    <name type="scientific">Plasmodium fragile</name>
    <dbReference type="NCBI Taxonomy" id="5857"/>
    <lineage>
        <taxon>Eukaryota</taxon>
        <taxon>Sar</taxon>
        <taxon>Alveolata</taxon>
        <taxon>Apicomplexa</taxon>
        <taxon>Aconoidasida</taxon>
        <taxon>Haemosporida</taxon>
        <taxon>Plasmodiidae</taxon>
        <taxon>Plasmodium</taxon>
        <taxon>Plasmodium (Plasmodium)</taxon>
    </lineage>
</organism>
<proteinExistence type="predicted"/>
<accession>A0A0D9QFS7</accession>